<gene>
    <name evidence="8" type="ORF">C8P67_115108</name>
</gene>
<feature type="domain" description="PPIase FKBP-type" evidence="7">
    <location>
        <begin position="75"/>
        <end position="158"/>
    </location>
</feature>
<organism evidence="8 9">
    <name type="scientific">Flavobacterium aquicola</name>
    <dbReference type="NCBI Taxonomy" id="1682742"/>
    <lineage>
        <taxon>Bacteria</taxon>
        <taxon>Pseudomonadati</taxon>
        <taxon>Bacteroidota</taxon>
        <taxon>Flavobacteriia</taxon>
        <taxon>Flavobacteriales</taxon>
        <taxon>Flavobacteriaceae</taxon>
        <taxon>Flavobacterium</taxon>
    </lineage>
</organism>
<dbReference type="InterPro" id="IPR046357">
    <property type="entry name" value="PPIase_dom_sf"/>
</dbReference>
<proteinExistence type="inferred from homology"/>
<comment type="similarity">
    <text evidence="2 6">Belongs to the FKBP-type PPIase family.</text>
</comment>
<evidence type="ECO:0000256" key="6">
    <source>
        <dbReference type="RuleBase" id="RU003915"/>
    </source>
</evidence>
<dbReference type="PROSITE" id="PS51257">
    <property type="entry name" value="PROKAR_LIPOPROTEIN"/>
    <property type="match status" value="1"/>
</dbReference>
<keyword evidence="4 5" id="KW-0413">Isomerase</keyword>
<dbReference type="GO" id="GO:0003755">
    <property type="term" value="F:peptidyl-prolyl cis-trans isomerase activity"/>
    <property type="evidence" value="ECO:0007669"/>
    <property type="project" value="UniProtKB-UniRule"/>
</dbReference>
<dbReference type="Pfam" id="PF00254">
    <property type="entry name" value="FKBP_C"/>
    <property type="match status" value="1"/>
</dbReference>
<comment type="catalytic activity">
    <reaction evidence="1 5 6">
        <text>[protein]-peptidylproline (omega=180) = [protein]-peptidylproline (omega=0)</text>
        <dbReference type="Rhea" id="RHEA:16237"/>
        <dbReference type="Rhea" id="RHEA-COMP:10747"/>
        <dbReference type="Rhea" id="RHEA-COMP:10748"/>
        <dbReference type="ChEBI" id="CHEBI:83833"/>
        <dbReference type="ChEBI" id="CHEBI:83834"/>
        <dbReference type="EC" id="5.2.1.8"/>
    </reaction>
</comment>
<dbReference type="SUPFAM" id="SSF54534">
    <property type="entry name" value="FKBP-like"/>
    <property type="match status" value="1"/>
</dbReference>
<dbReference type="EMBL" id="QUNI01000015">
    <property type="protein sequence ID" value="REG92262.1"/>
    <property type="molecule type" value="Genomic_DNA"/>
</dbReference>
<comment type="caution">
    <text evidence="8">The sequence shown here is derived from an EMBL/GenBank/DDBJ whole genome shotgun (WGS) entry which is preliminary data.</text>
</comment>
<keyword evidence="3 5" id="KW-0697">Rotamase</keyword>
<dbReference type="PROSITE" id="PS50059">
    <property type="entry name" value="FKBP_PPIASE"/>
    <property type="match status" value="1"/>
</dbReference>
<evidence type="ECO:0000256" key="1">
    <source>
        <dbReference type="ARBA" id="ARBA00000971"/>
    </source>
</evidence>
<keyword evidence="9" id="KW-1185">Reference proteome</keyword>
<name>A0A3E0E1U2_9FLAO</name>
<evidence type="ECO:0000259" key="7">
    <source>
        <dbReference type="PROSITE" id="PS50059"/>
    </source>
</evidence>
<protein>
    <recommendedName>
        <fullName evidence="6">Peptidyl-prolyl cis-trans isomerase</fullName>
        <ecNumber evidence="6">5.2.1.8</ecNumber>
    </recommendedName>
</protein>
<dbReference type="Proteomes" id="UP000257136">
    <property type="component" value="Unassembled WGS sequence"/>
</dbReference>
<sequence>MKYSILALAAVLFMSCNDKKKEETITPETTTNAVSNNEAEIKKYIADNHLNAKRSESGLYYVIEEAGTGKQPTADSEVTVAYKGYFTNKAVFDQSDEKGISFPLRNVVPGWTEGIQYFKEGGKGILLIPSDLGYGPETQGPIPGGSVLIFDIKLNAVK</sequence>
<evidence type="ECO:0000256" key="3">
    <source>
        <dbReference type="ARBA" id="ARBA00023110"/>
    </source>
</evidence>
<dbReference type="InterPro" id="IPR001179">
    <property type="entry name" value="PPIase_FKBP_dom"/>
</dbReference>
<dbReference type="Gene3D" id="3.10.50.40">
    <property type="match status" value="1"/>
</dbReference>
<dbReference type="OrthoDB" id="9814548at2"/>
<evidence type="ECO:0000256" key="5">
    <source>
        <dbReference type="PROSITE-ProRule" id="PRU00277"/>
    </source>
</evidence>
<evidence type="ECO:0000256" key="4">
    <source>
        <dbReference type="ARBA" id="ARBA00023235"/>
    </source>
</evidence>
<evidence type="ECO:0000313" key="8">
    <source>
        <dbReference type="EMBL" id="REG92262.1"/>
    </source>
</evidence>
<dbReference type="PANTHER" id="PTHR43811:SF19">
    <property type="entry name" value="39 KDA FK506-BINDING NUCLEAR PROTEIN"/>
    <property type="match status" value="1"/>
</dbReference>
<accession>A0A3E0E1U2</accession>
<evidence type="ECO:0000313" key="9">
    <source>
        <dbReference type="Proteomes" id="UP000257136"/>
    </source>
</evidence>
<dbReference type="PANTHER" id="PTHR43811">
    <property type="entry name" value="FKBP-TYPE PEPTIDYL-PROLYL CIS-TRANS ISOMERASE FKPA"/>
    <property type="match status" value="1"/>
</dbReference>
<dbReference type="RefSeq" id="WP_115814876.1">
    <property type="nucleotide sequence ID" value="NZ_QUNI01000015.1"/>
</dbReference>
<dbReference type="EC" id="5.2.1.8" evidence="6"/>
<dbReference type="AlphaFoldDB" id="A0A3E0E1U2"/>
<reference evidence="8 9" key="1">
    <citation type="submission" date="2018-08" db="EMBL/GenBank/DDBJ databases">
        <title>Genomic Encyclopedia of Archaeal and Bacterial Type Strains, Phase II (KMG-II): from individual species to whole genera.</title>
        <authorList>
            <person name="Goeker M."/>
        </authorList>
    </citation>
    <scope>NUCLEOTIDE SEQUENCE [LARGE SCALE GENOMIC DNA]</scope>
    <source>
        <strain evidence="8 9">DSM 100880</strain>
    </source>
</reference>
<evidence type="ECO:0000256" key="2">
    <source>
        <dbReference type="ARBA" id="ARBA00006577"/>
    </source>
</evidence>